<protein>
    <submittedName>
        <fullName evidence="2">Uncharacterized protein</fullName>
    </submittedName>
</protein>
<dbReference type="eggNOG" id="ENOG5033UPX">
    <property type="taxonomic scope" value="Bacteria"/>
</dbReference>
<proteinExistence type="predicted"/>
<organism evidence="2 3">
    <name type="scientific">Ferrimicrobium acidiphilum DSM 19497</name>
    <dbReference type="NCBI Taxonomy" id="1121877"/>
    <lineage>
        <taxon>Bacteria</taxon>
        <taxon>Bacillati</taxon>
        <taxon>Actinomycetota</taxon>
        <taxon>Acidimicrobiia</taxon>
        <taxon>Acidimicrobiales</taxon>
        <taxon>Acidimicrobiaceae</taxon>
        <taxon>Ferrimicrobium</taxon>
    </lineage>
</organism>
<accession>A0A0D8FYU5</accession>
<dbReference type="STRING" id="1121877.FEAC_02540"/>
<feature type="compositionally biased region" description="Basic and acidic residues" evidence="1">
    <location>
        <begin position="98"/>
        <end position="120"/>
    </location>
</feature>
<reference evidence="2 3" key="1">
    <citation type="submission" date="2015-01" db="EMBL/GenBank/DDBJ databases">
        <title>Draft genome of the acidophilic iron oxidizer Ferrimicrobium acidiphilum strain T23.</title>
        <authorList>
            <person name="Poehlein A."/>
            <person name="Eisen S."/>
            <person name="Schloemann M."/>
            <person name="Johnson B.D."/>
            <person name="Daniel R."/>
            <person name="Muehling M."/>
        </authorList>
    </citation>
    <scope>NUCLEOTIDE SEQUENCE [LARGE SCALE GENOMIC DNA]</scope>
    <source>
        <strain evidence="2 3">T23</strain>
    </source>
</reference>
<feature type="region of interest" description="Disordered" evidence="1">
    <location>
        <begin position="87"/>
        <end position="186"/>
    </location>
</feature>
<evidence type="ECO:0000313" key="3">
    <source>
        <dbReference type="Proteomes" id="UP000032336"/>
    </source>
</evidence>
<dbReference type="AlphaFoldDB" id="A0A0D8FYU5"/>
<gene>
    <name evidence="2" type="ORF">FEAC_02540</name>
</gene>
<dbReference type="GeneID" id="78371600"/>
<feature type="compositionally biased region" description="Basic and acidic residues" evidence="1">
    <location>
        <begin position="128"/>
        <end position="186"/>
    </location>
</feature>
<dbReference type="OrthoDB" id="5175976at2"/>
<dbReference type="Proteomes" id="UP000032336">
    <property type="component" value="Unassembled WGS sequence"/>
</dbReference>
<evidence type="ECO:0000256" key="1">
    <source>
        <dbReference type="SAM" id="MobiDB-lite"/>
    </source>
</evidence>
<comment type="caution">
    <text evidence="2">The sequence shown here is derived from an EMBL/GenBank/DDBJ whole genome shotgun (WGS) entry which is preliminary data.</text>
</comment>
<name>A0A0D8FYU5_9ACTN</name>
<dbReference type="RefSeq" id="WP_035388308.1">
    <property type="nucleotide sequence ID" value="NZ_JQKF01000002.1"/>
</dbReference>
<feature type="region of interest" description="Disordered" evidence="1">
    <location>
        <begin position="403"/>
        <end position="439"/>
    </location>
</feature>
<evidence type="ECO:0000313" key="2">
    <source>
        <dbReference type="EMBL" id="KJE77882.1"/>
    </source>
</evidence>
<keyword evidence="3" id="KW-1185">Reference proteome</keyword>
<dbReference type="EMBL" id="JXUW01000002">
    <property type="protein sequence ID" value="KJE77882.1"/>
    <property type="molecule type" value="Genomic_DNA"/>
</dbReference>
<sequence length="439" mass="47651">MATKLEIELTSQLNNDSWTWRAAGARSPKGTVAAELLYDGAKIGDVARAEVSMGLDGIEVLAVTAPAPKKSADNRIEIIGSSSDDPLVTISVRKKGRPDRPGRGSREGGERPRQGTDRGRQGQGPRNRQADGERPQRTNDRDRPASQDRGARGRPTSNDRRRSGRSEAKRLHPKETHRREVLESLLPEHRPIGEALMKGGLPAVRAAISEQNARAAAAGEPETPVDATLKIAEGILPKIRVATWLDRAEAANEIAQEISLKDLRSILAAADRSAKNQQVTELANALTEVLNARASTETEKWQKEVAGAVDENRLVRALRLSAKLPDPTAKLPAELAQRLVTLCNEEMSADTPSERWMVLIDAVAQSPIRRHVQPTSLPSDATPELMEFAKENAGRIPALAQLTGVSVPPPPRPEILAMVPKTSRPKKPAATEETQVNED</sequence>